<comment type="similarity">
    <text evidence="2">Belongs to the bacterial solute-binding protein SsuA/TauA family.</text>
</comment>
<sequence length="329" mass="35380">MTSIFGPLTRRSALAGLLAGALAVASPALAQETVSGAGGLAPPSNGSFLVPIIQKRGLDKKYGLDFDIKLYPNPGILYSDFASGRTTHIFGALFSGANFYTRGMPVQLLFTISTANHAFVSNKADITKPADLKGKTVAATTSSGFYGMASFFLKQNDLDPRKNINVVDAAPAAVQTMLLADRADAGLLFDPALSSTLIKGFHLVGDMNASIREALGMKSDAPVWYLGAFAHKAWIDANPDKVQATLKMWQEAADFYNTNPEEADKIISEFAKVPVEALQESRKMKITTFVVVPAIEQKDNLDALFKGFKEAGFLNAVPDAGVYYTWPKK</sequence>
<evidence type="ECO:0000256" key="1">
    <source>
        <dbReference type="ARBA" id="ARBA00004418"/>
    </source>
</evidence>
<dbReference type="AlphaFoldDB" id="A0A3L7ANJ0"/>
<dbReference type="RefSeq" id="WP_121622043.1">
    <property type="nucleotide sequence ID" value="NZ_JACIIW010000003.1"/>
</dbReference>
<evidence type="ECO:0000259" key="5">
    <source>
        <dbReference type="Pfam" id="PF09084"/>
    </source>
</evidence>
<organism evidence="6 7">
    <name type="scientific">Xanthobacter tagetidis</name>
    <dbReference type="NCBI Taxonomy" id="60216"/>
    <lineage>
        <taxon>Bacteria</taxon>
        <taxon>Pseudomonadati</taxon>
        <taxon>Pseudomonadota</taxon>
        <taxon>Alphaproteobacteria</taxon>
        <taxon>Hyphomicrobiales</taxon>
        <taxon>Xanthobacteraceae</taxon>
        <taxon>Xanthobacter</taxon>
    </lineage>
</organism>
<dbReference type="EMBL" id="RCTF01000002">
    <property type="protein sequence ID" value="RLP81191.1"/>
    <property type="molecule type" value="Genomic_DNA"/>
</dbReference>
<comment type="subcellular location">
    <subcellularLocation>
        <location evidence="1">Periplasm</location>
    </subcellularLocation>
</comment>
<dbReference type="Proteomes" id="UP000269692">
    <property type="component" value="Unassembled WGS sequence"/>
</dbReference>
<dbReference type="GO" id="GO:0042597">
    <property type="term" value="C:periplasmic space"/>
    <property type="evidence" value="ECO:0007669"/>
    <property type="project" value="UniProtKB-SubCell"/>
</dbReference>
<keyword evidence="3 4" id="KW-0732">Signal</keyword>
<evidence type="ECO:0000256" key="3">
    <source>
        <dbReference type="ARBA" id="ARBA00022729"/>
    </source>
</evidence>
<feature type="chain" id="PRO_5017942776" evidence="4">
    <location>
        <begin position="31"/>
        <end position="329"/>
    </location>
</feature>
<dbReference type="Pfam" id="PF09084">
    <property type="entry name" value="NMT1"/>
    <property type="match status" value="1"/>
</dbReference>
<feature type="domain" description="SsuA/THI5-like" evidence="5">
    <location>
        <begin position="57"/>
        <end position="263"/>
    </location>
</feature>
<proteinExistence type="inferred from homology"/>
<comment type="caution">
    <text evidence="6">The sequence shown here is derived from an EMBL/GenBank/DDBJ whole genome shotgun (WGS) entry which is preliminary data.</text>
</comment>
<evidence type="ECO:0000313" key="6">
    <source>
        <dbReference type="EMBL" id="RLP81191.1"/>
    </source>
</evidence>
<dbReference type="Gene3D" id="3.40.190.10">
    <property type="entry name" value="Periplasmic binding protein-like II"/>
    <property type="match status" value="2"/>
</dbReference>
<dbReference type="PROSITE" id="PS51318">
    <property type="entry name" value="TAT"/>
    <property type="match status" value="1"/>
</dbReference>
<keyword evidence="7" id="KW-1185">Reference proteome</keyword>
<dbReference type="InterPro" id="IPR006311">
    <property type="entry name" value="TAT_signal"/>
</dbReference>
<evidence type="ECO:0000313" key="7">
    <source>
        <dbReference type="Proteomes" id="UP000269692"/>
    </source>
</evidence>
<dbReference type="SUPFAM" id="SSF53850">
    <property type="entry name" value="Periplasmic binding protein-like II"/>
    <property type="match status" value="1"/>
</dbReference>
<dbReference type="PANTHER" id="PTHR30024">
    <property type="entry name" value="ALIPHATIC SULFONATES-BINDING PROTEIN-RELATED"/>
    <property type="match status" value="1"/>
</dbReference>
<evidence type="ECO:0000256" key="2">
    <source>
        <dbReference type="ARBA" id="ARBA00010742"/>
    </source>
</evidence>
<accession>A0A3L7ANJ0</accession>
<dbReference type="InterPro" id="IPR015168">
    <property type="entry name" value="SsuA/THI5"/>
</dbReference>
<gene>
    <name evidence="6" type="ORF">D9R14_04175</name>
</gene>
<dbReference type="PANTHER" id="PTHR30024:SF47">
    <property type="entry name" value="TAURINE-BINDING PERIPLASMIC PROTEIN"/>
    <property type="match status" value="1"/>
</dbReference>
<name>A0A3L7ANJ0_9HYPH</name>
<protein>
    <submittedName>
        <fullName evidence="6">ABC transporter substrate-binding protein</fullName>
    </submittedName>
</protein>
<feature type="signal peptide" evidence="4">
    <location>
        <begin position="1"/>
        <end position="30"/>
    </location>
</feature>
<evidence type="ECO:0000256" key="4">
    <source>
        <dbReference type="SAM" id="SignalP"/>
    </source>
</evidence>
<dbReference type="OrthoDB" id="7808807at2"/>
<reference evidence="6 7" key="1">
    <citation type="submission" date="2018-10" db="EMBL/GenBank/DDBJ databases">
        <title>Xanthobacter tagetidis genome sequencing and assembly.</title>
        <authorList>
            <person name="Maclea K.S."/>
            <person name="Goen A.E."/>
            <person name="Fatima S.A."/>
        </authorList>
    </citation>
    <scope>NUCLEOTIDE SEQUENCE [LARGE SCALE GENOMIC DNA]</scope>
    <source>
        <strain evidence="6 7">ATCC 700314</strain>
    </source>
</reference>